<evidence type="ECO:0000313" key="3">
    <source>
        <dbReference type="Proteomes" id="UP000046395"/>
    </source>
</evidence>
<dbReference type="InterPro" id="IPR012677">
    <property type="entry name" value="Nucleotide-bd_a/b_plait_sf"/>
</dbReference>
<keyword evidence="3" id="KW-1185">Reference proteome</keyword>
<organism evidence="3 4">
    <name type="scientific">Trichuris muris</name>
    <name type="common">Mouse whipworm</name>
    <dbReference type="NCBI Taxonomy" id="70415"/>
    <lineage>
        <taxon>Eukaryota</taxon>
        <taxon>Metazoa</taxon>
        <taxon>Ecdysozoa</taxon>
        <taxon>Nematoda</taxon>
        <taxon>Enoplea</taxon>
        <taxon>Dorylaimia</taxon>
        <taxon>Trichinellida</taxon>
        <taxon>Trichuridae</taxon>
        <taxon>Trichuris</taxon>
    </lineage>
</organism>
<reference evidence="4" key="1">
    <citation type="submission" date="2019-12" db="UniProtKB">
        <authorList>
            <consortium name="WormBaseParasite"/>
        </authorList>
    </citation>
    <scope>IDENTIFICATION</scope>
</reference>
<feature type="compositionally biased region" description="Basic residues" evidence="1">
    <location>
        <begin position="63"/>
        <end position="72"/>
    </location>
</feature>
<protein>
    <submittedName>
        <fullName evidence="4">RRM domain-containing protein</fullName>
    </submittedName>
</protein>
<feature type="compositionally biased region" description="Low complexity" evidence="1">
    <location>
        <begin position="76"/>
        <end position="90"/>
    </location>
</feature>
<dbReference type="GO" id="GO:0003723">
    <property type="term" value="F:RNA binding"/>
    <property type="evidence" value="ECO:0007669"/>
    <property type="project" value="InterPro"/>
</dbReference>
<feature type="region of interest" description="Disordered" evidence="1">
    <location>
        <begin position="45"/>
        <end position="117"/>
    </location>
</feature>
<dbReference type="InterPro" id="IPR035979">
    <property type="entry name" value="RBD_domain_sf"/>
</dbReference>
<proteinExistence type="predicted"/>
<dbReference type="Gene3D" id="3.30.70.330">
    <property type="match status" value="1"/>
</dbReference>
<dbReference type="Pfam" id="PF00076">
    <property type="entry name" value="RRM_1"/>
    <property type="match status" value="1"/>
</dbReference>
<feature type="domain" description="RRM" evidence="2">
    <location>
        <begin position="129"/>
        <end position="188"/>
    </location>
</feature>
<feature type="compositionally biased region" description="Basic residues" evidence="1">
    <location>
        <begin position="95"/>
        <end position="112"/>
    </location>
</feature>
<dbReference type="STRING" id="70415.A0A5S6Q8X4"/>
<dbReference type="AlphaFoldDB" id="A0A5S6Q8X4"/>
<dbReference type="SUPFAM" id="SSF54928">
    <property type="entry name" value="RNA-binding domain, RBD"/>
    <property type="match status" value="1"/>
</dbReference>
<name>A0A5S6Q8X4_TRIMR</name>
<accession>A0A5S6Q8X4</accession>
<evidence type="ECO:0000259" key="2">
    <source>
        <dbReference type="Pfam" id="PF00076"/>
    </source>
</evidence>
<dbReference type="InterPro" id="IPR000504">
    <property type="entry name" value="RRM_dom"/>
</dbReference>
<evidence type="ECO:0000256" key="1">
    <source>
        <dbReference type="SAM" id="MobiDB-lite"/>
    </source>
</evidence>
<evidence type="ECO:0000313" key="4">
    <source>
        <dbReference type="WBParaSite" id="TMUE_1000003638.1"/>
    </source>
</evidence>
<feature type="compositionally biased region" description="Basic and acidic residues" evidence="1">
    <location>
        <begin position="50"/>
        <end position="62"/>
    </location>
</feature>
<dbReference type="Proteomes" id="UP000046395">
    <property type="component" value="Unassembled WGS sequence"/>
</dbReference>
<dbReference type="WBParaSite" id="TMUE_1000003638.1">
    <property type="protein sequence ID" value="TMUE_1000003638.1"/>
    <property type="gene ID" value="WBGene00289605"/>
</dbReference>
<dbReference type="CDD" id="cd00590">
    <property type="entry name" value="RRM_SF"/>
    <property type="match status" value="1"/>
</dbReference>
<sequence length="213" mass="25507">MVRIEHFIRNPKVKIRVDHLVDTVPFVVGVLVEIFWGTGGSCTMPRSRRHGEYRSHRGERRSGRATRKRARHTRSDYSTSRCSSASSNSSFDRYRRSHVRRHRSRRRSRSVRRRSDERRRLWRSQKCPLTETVREKHLMEIFGRFGHIDDVRVVSSSADHYKMAIVRFRHGRDALDAHRVMDCGMIDNLVVNVEPLKTRTRKTQRARHRYRYR</sequence>